<feature type="chain" id="PRO_5008580900" description="DUF4773 domain-containing protein" evidence="1">
    <location>
        <begin position="21"/>
        <end position="248"/>
    </location>
</feature>
<evidence type="ECO:0000313" key="3">
    <source>
        <dbReference type="EMBL" id="JAS20186.1"/>
    </source>
</evidence>
<dbReference type="AlphaFoldDB" id="A0A1B6D3G1"/>
<gene>
    <name evidence="3" type="ORF">g.304</name>
</gene>
<dbReference type="Pfam" id="PF15998">
    <property type="entry name" value="DUF4773"/>
    <property type="match status" value="1"/>
</dbReference>
<dbReference type="PANTHER" id="PTHR36299:SF1">
    <property type="entry name" value="DUF4773 DOMAIN-CONTAINING PROTEIN"/>
    <property type="match status" value="1"/>
</dbReference>
<evidence type="ECO:0000259" key="2">
    <source>
        <dbReference type="Pfam" id="PF15998"/>
    </source>
</evidence>
<name>A0A1B6D3G1_9HEMI</name>
<accession>A0A1B6D3G1</accession>
<protein>
    <recommendedName>
        <fullName evidence="2">DUF4773 domain-containing protein</fullName>
    </recommendedName>
</protein>
<feature type="domain" description="DUF4773" evidence="2">
    <location>
        <begin position="64"/>
        <end position="183"/>
    </location>
</feature>
<reference evidence="3" key="1">
    <citation type="submission" date="2015-12" db="EMBL/GenBank/DDBJ databases">
        <title>De novo transcriptome assembly of four potential Pierce s Disease insect vectors from Arizona vineyards.</title>
        <authorList>
            <person name="Tassone E.E."/>
        </authorList>
    </citation>
    <scope>NUCLEOTIDE SEQUENCE</scope>
</reference>
<dbReference type="PANTHER" id="PTHR36299">
    <property type="entry name" value="AGAP008005-PA"/>
    <property type="match status" value="1"/>
</dbReference>
<sequence length="248" mass="28396">MRQLVITLFLCTTLWKMVSPFDVNLTKFQPIYYDDNNEPIPMLANITQISPTLKSQVLRYGFLPCSCEDFTCGCCANMNIRLFNFRRHACMNLTYDPYEFSVGMNMLMDEESIYETSFSAKNPPPACLQVPMPYVPTIDFCVRVFDIFTPGRNLHMCMNFESRIERVPVMVLQFDCLQMGADGINLLKPEDIGEESTEAPEKEDLDLASDVFDEVNEVKRNTSLLGNKTKTVLIDEKSTKLPTFPRAK</sequence>
<proteinExistence type="predicted"/>
<organism evidence="3">
    <name type="scientific">Clastoptera arizonana</name>
    <name type="common">Arizona spittle bug</name>
    <dbReference type="NCBI Taxonomy" id="38151"/>
    <lineage>
        <taxon>Eukaryota</taxon>
        <taxon>Metazoa</taxon>
        <taxon>Ecdysozoa</taxon>
        <taxon>Arthropoda</taxon>
        <taxon>Hexapoda</taxon>
        <taxon>Insecta</taxon>
        <taxon>Pterygota</taxon>
        <taxon>Neoptera</taxon>
        <taxon>Paraneoptera</taxon>
        <taxon>Hemiptera</taxon>
        <taxon>Auchenorrhyncha</taxon>
        <taxon>Cercopoidea</taxon>
        <taxon>Clastopteridae</taxon>
        <taxon>Clastoptera</taxon>
    </lineage>
</organism>
<feature type="signal peptide" evidence="1">
    <location>
        <begin position="1"/>
        <end position="20"/>
    </location>
</feature>
<dbReference type="EMBL" id="GEDC01017112">
    <property type="protein sequence ID" value="JAS20186.1"/>
    <property type="molecule type" value="Transcribed_RNA"/>
</dbReference>
<keyword evidence="1" id="KW-0732">Signal</keyword>
<evidence type="ECO:0000256" key="1">
    <source>
        <dbReference type="SAM" id="SignalP"/>
    </source>
</evidence>
<dbReference type="InterPro" id="IPR031941">
    <property type="entry name" value="DUF4773"/>
</dbReference>